<dbReference type="PANTHER" id="PTHR34605:SF3">
    <property type="entry name" value="P CELL-TYPE AGGLUTINATION PROTEIN MAP4-LIKE-RELATED"/>
    <property type="match status" value="1"/>
</dbReference>
<gene>
    <name evidence="6" type="primary">LOC129337769</name>
</gene>
<proteinExistence type="predicted"/>
<dbReference type="GO" id="GO:0003677">
    <property type="term" value="F:DNA binding"/>
    <property type="evidence" value="ECO:0007669"/>
    <property type="project" value="UniProtKB-KW"/>
</dbReference>
<dbReference type="GO" id="GO:0006310">
    <property type="term" value="P:DNA recombination"/>
    <property type="evidence" value="ECO:0007669"/>
    <property type="project" value="UniProtKB-KW"/>
</dbReference>
<accession>A0AA97K2M3</accession>
<dbReference type="RefSeq" id="XP_054847694.1">
    <property type="nucleotide sequence ID" value="XM_054991719.1"/>
</dbReference>
<dbReference type="Pfam" id="PF02899">
    <property type="entry name" value="Phage_int_SAM_1"/>
    <property type="match status" value="1"/>
</dbReference>
<keyword evidence="1" id="KW-0238">DNA-binding</keyword>
<evidence type="ECO:0000256" key="2">
    <source>
        <dbReference type="ARBA" id="ARBA00023172"/>
    </source>
</evidence>
<name>A0AA97K2M3_EUBMA</name>
<dbReference type="Gene3D" id="1.10.150.130">
    <property type="match status" value="1"/>
</dbReference>
<evidence type="ECO:0000313" key="5">
    <source>
        <dbReference type="Proteomes" id="UP001190640"/>
    </source>
</evidence>
<dbReference type="InterPro" id="IPR052925">
    <property type="entry name" value="Phage_Integrase-like_Recomb"/>
</dbReference>
<dbReference type="InterPro" id="IPR010998">
    <property type="entry name" value="Integrase_recombinase_N"/>
</dbReference>
<dbReference type="KEGG" id="emc:129337769"/>
<dbReference type="SUPFAM" id="SSF56349">
    <property type="entry name" value="DNA breaking-rejoining enzymes"/>
    <property type="match status" value="1"/>
</dbReference>
<sequence length="467" mass="50549">MPPKKGVGNSKGKQPAKRPKVSGPPPDSSSDEEDSGSLRQEILAKLALLERAKGVSSGQVVPGRAGRASKKVSRATFQRDVLTRLSVLESYTGGEMSGAGVLQEDLDRAGPSARAEDDTAEVSEVPPVAVAVDQVEPEADGALSPACTRRRPLAISDACGVVESWRDEVHRAIRLAIAPSTRRAYDRAVRQFMSFRIEAGLEQCWPIPAEHLMQFCVARRAGGLSVKSIRGLLAALAFISKARGVPEMTGDFRIRKMLEGWSREAGARQDARQPISPAILKGLVGAWQSVCLSGYEAALFHAAALTAFFGALRVGELVAQSRLDLSQRALLLQDVRFVGEKVSLRIRSSKTDQHRKGSTVWLGSCADAELCPVRGLRAYLEKRGDGEGLLFRHCDESPLTRYQFWSVTGRALAKLGLEGFKFGTHSFRIGAASTAAAMGYTDAAIRRVGRWRSAAYRGYVRPLPAPK</sequence>
<organism evidence="5 6">
    <name type="scientific">Eublepharis macularius</name>
    <name type="common">Leopard gecko</name>
    <name type="synonym">Cyrtodactylus macularius</name>
    <dbReference type="NCBI Taxonomy" id="481883"/>
    <lineage>
        <taxon>Eukaryota</taxon>
        <taxon>Metazoa</taxon>
        <taxon>Chordata</taxon>
        <taxon>Craniata</taxon>
        <taxon>Vertebrata</taxon>
        <taxon>Euteleostomi</taxon>
        <taxon>Lepidosauria</taxon>
        <taxon>Squamata</taxon>
        <taxon>Bifurcata</taxon>
        <taxon>Gekkota</taxon>
        <taxon>Eublepharidae</taxon>
        <taxon>Eublepharinae</taxon>
        <taxon>Eublepharis</taxon>
    </lineage>
</organism>
<dbReference type="SUPFAM" id="SSF47823">
    <property type="entry name" value="lambda integrase-like, N-terminal domain"/>
    <property type="match status" value="1"/>
</dbReference>
<dbReference type="GeneID" id="129337769"/>
<reference evidence="6" key="1">
    <citation type="submission" date="2025-08" db="UniProtKB">
        <authorList>
            <consortium name="RefSeq"/>
        </authorList>
    </citation>
    <scope>IDENTIFICATION</scope>
    <source>
        <tissue evidence="6">Blood</tissue>
    </source>
</reference>
<protein>
    <submittedName>
        <fullName evidence="6">Uncharacterized protein LOC129337769 isoform X1</fullName>
    </submittedName>
</protein>
<evidence type="ECO:0000256" key="3">
    <source>
        <dbReference type="SAM" id="MobiDB-lite"/>
    </source>
</evidence>
<keyword evidence="2" id="KW-0233">DNA recombination</keyword>
<dbReference type="AlphaFoldDB" id="A0AA97K2M3"/>
<dbReference type="GO" id="GO:0015074">
    <property type="term" value="P:DNA integration"/>
    <property type="evidence" value="ECO:0007669"/>
    <property type="project" value="InterPro"/>
</dbReference>
<dbReference type="InterPro" id="IPR013762">
    <property type="entry name" value="Integrase-like_cat_sf"/>
</dbReference>
<evidence type="ECO:0000259" key="4">
    <source>
        <dbReference type="Pfam" id="PF02899"/>
    </source>
</evidence>
<evidence type="ECO:0000313" key="6">
    <source>
        <dbReference type="RefSeq" id="XP_054847694.1"/>
    </source>
</evidence>
<dbReference type="Gene3D" id="1.10.443.10">
    <property type="entry name" value="Intergrase catalytic core"/>
    <property type="match status" value="1"/>
</dbReference>
<feature type="region of interest" description="Disordered" evidence="3">
    <location>
        <begin position="1"/>
        <end position="39"/>
    </location>
</feature>
<dbReference type="Proteomes" id="UP001190640">
    <property type="component" value="Chromosome 11"/>
</dbReference>
<dbReference type="PANTHER" id="PTHR34605">
    <property type="entry name" value="PHAGE_INTEGRASE DOMAIN-CONTAINING PROTEIN"/>
    <property type="match status" value="1"/>
</dbReference>
<dbReference type="InterPro" id="IPR011010">
    <property type="entry name" value="DNA_brk_join_enz"/>
</dbReference>
<evidence type="ECO:0000256" key="1">
    <source>
        <dbReference type="ARBA" id="ARBA00023125"/>
    </source>
</evidence>
<dbReference type="InterPro" id="IPR004107">
    <property type="entry name" value="Integrase_SAM-like_N"/>
</dbReference>
<keyword evidence="5" id="KW-1185">Reference proteome</keyword>
<feature type="domain" description="Integrase SAM-like N-terminal" evidence="4">
    <location>
        <begin position="176"/>
        <end position="236"/>
    </location>
</feature>